<dbReference type="EMBL" id="JAFLEQ010000008">
    <property type="protein sequence ID" value="MBN9643674.1"/>
    <property type="molecule type" value="Genomic_DNA"/>
</dbReference>
<dbReference type="Proteomes" id="UP000664332">
    <property type="component" value="Unassembled WGS sequence"/>
</dbReference>
<keyword evidence="6" id="KW-0808">Transferase</keyword>
<evidence type="ECO:0000313" key="16">
    <source>
        <dbReference type="EMBL" id="MBN9643674.1"/>
    </source>
</evidence>
<dbReference type="Gene3D" id="2.60.120.940">
    <property type="entry name" value="EmbC, C-terminal domain, subdomain 2"/>
    <property type="match status" value="1"/>
</dbReference>
<dbReference type="InterPro" id="IPR032731">
    <property type="entry name" value="Arabino_trans_C"/>
</dbReference>
<feature type="domain" description="Arabinosyltransferase C-terminal" evidence="14">
    <location>
        <begin position="734"/>
        <end position="1127"/>
    </location>
</feature>
<reference evidence="16" key="1">
    <citation type="submission" date="2021-03" db="EMBL/GenBank/DDBJ databases">
        <authorList>
            <person name="Sun Q."/>
        </authorList>
    </citation>
    <scope>NUCLEOTIDE SEQUENCE</scope>
    <source>
        <strain evidence="16">CCM 8862</strain>
    </source>
</reference>
<feature type="transmembrane region" description="Helical" evidence="12">
    <location>
        <begin position="535"/>
        <end position="555"/>
    </location>
</feature>
<feature type="transmembrane region" description="Helical" evidence="12">
    <location>
        <begin position="717"/>
        <end position="738"/>
    </location>
</feature>
<gene>
    <name evidence="16" type="ORF">JZY06_03385</name>
</gene>
<evidence type="ECO:0000313" key="17">
    <source>
        <dbReference type="Proteomes" id="UP000664332"/>
    </source>
</evidence>
<feature type="transmembrane region" description="Helical" evidence="12">
    <location>
        <begin position="358"/>
        <end position="377"/>
    </location>
</feature>
<dbReference type="AlphaFoldDB" id="A0A939DYP6"/>
<evidence type="ECO:0000256" key="3">
    <source>
        <dbReference type="ARBA" id="ARBA00008195"/>
    </source>
</evidence>
<dbReference type="InterPro" id="IPR007680">
    <property type="entry name" value="Arabino_trans_central"/>
</dbReference>
<evidence type="ECO:0000256" key="5">
    <source>
        <dbReference type="ARBA" id="ARBA00022676"/>
    </source>
</evidence>
<comment type="function">
    <text evidence="1">Arabinosyl transferase responsible for the polymerization of arabinose into the arabinan of arabinogalactan.</text>
</comment>
<dbReference type="GO" id="GO:0071555">
    <property type="term" value="P:cell wall organization"/>
    <property type="evidence" value="ECO:0007669"/>
    <property type="project" value="UniProtKB-KW"/>
</dbReference>
<evidence type="ECO:0000259" key="15">
    <source>
        <dbReference type="Pfam" id="PF17689"/>
    </source>
</evidence>
<keyword evidence="10" id="KW-0961">Cell wall biogenesis/degradation</keyword>
<comment type="subcellular location">
    <subcellularLocation>
        <location evidence="2">Cell membrane</location>
        <topology evidence="2">Multi-pass membrane protein</topology>
    </subcellularLocation>
</comment>
<evidence type="ECO:0000259" key="13">
    <source>
        <dbReference type="Pfam" id="PF04602"/>
    </source>
</evidence>
<dbReference type="GO" id="GO:0071766">
    <property type="term" value="P:Actinobacterium-type cell wall biogenesis"/>
    <property type="evidence" value="ECO:0007669"/>
    <property type="project" value="InterPro"/>
</dbReference>
<evidence type="ECO:0000256" key="9">
    <source>
        <dbReference type="ARBA" id="ARBA00023136"/>
    </source>
</evidence>
<dbReference type="GO" id="GO:0005886">
    <property type="term" value="C:plasma membrane"/>
    <property type="evidence" value="ECO:0007669"/>
    <property type="project" value="UniProtKB-SubCell"/>
</dbReference>
<feature type="transmembrane region" description="Helical" evidence="12">
    <location>
        <begin position="329"/>
        <end position="346"/>
    </location>
</feature>
<feature type="domain" description="Arabinosyltransferas concanavalin like" evidence="15">
    <location>
        <begin position="44"/>
        <end position="207"/>
    </location>
</feature>
<feature type="transmembrane region" description="Helical" evidence="12">
    <location>
        <begin position="663"/>
        <end position="683"/>
    </location>
</feature>
<dbReference type="InterPro" id="IPR027451">
    <property type="entry name" value="EmbABC_dom1"/>
</dbReference>
<keyword evidence="7 12" id="KW-0812">Transmembrane</keyword>
<evidence type="ECO:0000256" key="12">
    <source>
        <dbReference type="SAM" id="Phobius"/>
    </source>
</evidence>
<sequence length="1134" mass="123445">MPTTKTPPRPAPETATRTLTRVSILSGLVGFVLFVLTPFLPVIQDQTSFDWPQDDDLSSVTAPLISYTPQAMTATVPIEAFRDMPEGETTVLSTLPKDSKEATTRGLFVRLTPAGLDVIIRDKVPLEIPGEQLRKLPDSAAVTIDSTWQRTTVGVTGATKDDGTPFGTTIDEDLRPQLTGIYTDLDGDDAESLKQAGLAAHVEINSRFTTSPSLIKYITMYGGLIMLLAALWSLHRIDRLDGRGSRRFFPVGWFKPTVLDSLVVLVLVYWYVMGANTSDDGYLLTMARESGPGTYMANYYRWFGVPESPFGAPYYDLLGAMTTVSTNSMWMRLPGFVAGIITWWCITKEVLPRLGAKINRRAVAHWTAASAFLAFWMVYNNGLRPEPIIALGALLTWLSIERAIATSRLLPFAVGVIIATISLGAGPTGLMAVAALLAGLSGLIRIVYRRLPLFGAGPGATRGRTLTAVAAMLSPFLAAGTAILLAVFGDQTLATVLESIRVRGWIGPSLAWFEEWVRYYTLMLQNPDGSFTRRFPVLMLFFYLAVVLASVLKNGRVPGSAQGPSNRLLMVFFGTLFFMMFTPTKWTHHFGVYAGIGAALAGLAAVAVSQFALKSARNKTLFIGAILFVLAFSLAGTNGWWYISSYGIPWYDKTIQYRHVQATNVMLVIALLVLLVAAVQSFAGDVRSARASMSGRPRRTPSGGGAQAGGLKRFDGLVAAPLCVATTLMVLFSMASLAKGFVAQYPAYSVGLGNLRTFAGQSCSLASDVMVETNTNDSFLQPVGGVPLGRSLEAGDVRGFEANKLPPAITLDGPNANIGKHEPVGAVTGVTDDSDNPDKAGQETGKTGGVRHDIGINGSRARLPFGIDYRKVPVVGSWTDGPQFPAEDTTVWFHLPDATPDTPVLVISAAGKIEHHDLNGVHQDGQKLVVEYGRMDDNGTITDTGEIEPFDVGASPQWRNLRVPMDAFPAGTNVVRIVASDLSLDKKQWLAFTPPRVPQLVNMNEFIPDNEPAMIDWTTALQFPCQRPFYHYGGVTEVPQWRISPDHEAKTTHSQWQGYDGGGIMAVSQAVSSSIELPTYLNHDWHRDWGSLERYFVRTNGRGEIPKEATITHEKVTRAGWWNPGHMWLPEEKG</sequence>
<feature type="transmembrane region" description="Helical" evidence="12">
    <location>
        <begin position="567"/>
        <end position="584"/>
    </location>
</feature>
<keyword evidence="9 12" id="KW-0472">Membrane</keyword>
<keyword evidence="8 12" id="KW-1133">Transmembrane helix</keyword>
<feature type="transmembrane region" description="Helical" evidence="12">
    <location>
        <begin position="620"/>
        <end position="643"/>
    </location>
</feature>
<feature type="domain" description="Arabinofuranosyltransferase central" evidence="13">
    <location>
        <begin position="211"/>
        <end position="682"/>
    </location>
</feature>
<dbReference type="RefSeq" id="WP_207118417.1">
    <property type="nucleotide sequence ID" value="NZ_JAFLEQ010000008.1"/>
</dbReference>
<protein>
    <submittedName>
        <fullName evidence="16">Arabinosyltransferase domain-containing protein</fullName>
    </submittedName>
</protein>
<dbReference type="Pfam" id="PF14896">
    <property type="entry name" value="Arabino_trans_C"/>
    <property type="match status" value="1"/>
</dbReference>
<evidence type="ECO:0000256" key="4">
    <source>
        <dbReference type="ARBA" id="ARBA00022475"/>
    </source>
</evidence>
<evidence type="ECO:0000256" key="7">
    <source>
        <dbReference type="ARBA" id="ARBA00022692"/>
    </source>
</evidence>
<proteinExistence type="inferred from homology"/>
<evidence type="ECO:0000256" key="6">
    <source>
        <dbReference type="ARBA" id="ARBA00022679"/>
    </source>
</evidence>
<evidence type="ECO:0000259" key="14">
    <source>
        <dbReference type="Pfam" id="PF14896"/>
    </source>
</evidence>
<name>A0A939DYP6_9CORY</name>
<keyword evidence="17" id="KW-1185">Reference proteome</keyword>
<evidence type="ECO:0000256" key="10">
    <source>
        <dbReference type="ARBA" id="ARBA00023316"/>
    </source>
</evidence>
<feature type="transmembrane region" description="Helical" evidence="12">
    <location>
        <begin position="214"/>
        <end position="232"/>
    </location>
</feature>
<feature type="transmembrane region" description="Helical" evidence="12">
    <location>
        <begin position="469"/>
        <end position="489"/>
    </location>
</feature>
<comment type="caution">
    <text evidence="16">The sequence shown here is derived from an EMBL/GenBank/DDBJ whole genome shotgun (WGS) entry which is preliminary data.</text>
</comment>
<dbReference type="InterPro" id="IPR040920">
    <property type="entry name" value="Arabino_trans_N"/>
</dbReference>
<evidence type="ECO:0000256" key="2">
    <source>
        <dbReference type="ARBA" id="ARBA00004651"/>
    </source>
</evidence>
<dbReference type="InterPro" id="IPR042486">
    <property type="entry name" value="Arabino_trans_C_2"/>
</dbReference>
<organism evidence="16 17">
    <name type="scientific">Corynebacterium mendelii</name>
    <dbReference type="NCBI Taxonomy" id="2765362"/>
    <lineage>
        <taxon>Bacteria</taxon>
        <taxon>Bacillati</taxon>
        <taxon>Actinomycetota</taxon>
        <taxon>Actinomycetes</taxon>
        <taxon>Mycobacteriales</taxon>
        <taxon>Corynebacteriaceae</taxon>
        <taxon>Corynebacterium</taxon>
    </lineage>
</organism>
<feature type="region of interest" description="Disordered" evidence="11">
    <location>
        <begin position="828"/>
        <end position="855"/>
    </location>
</feature>
<feature type="transmembrane region" description="Helical" evidence="12">
    <location>
        <begin position="21"/>
        <end position="40"/>
    </location>
</feature>
<feature type="transmembrane region" description="Helical" evidence="12">
    <location>
        <begin position="590"/>
        <end position="613"/>
    </location>
</feature>
<dbReference type="Pfam" id="PF17689">
    <property type="entry name" value="Arabino_trans_N"/>
    <property type="match status" value="1"/>
</dbReference>
<dbReference type="GO" id="GO:0052636">
    <property type="term" value="F:arabinosyltransferase activity"/>
    <property type="evidence" value="ECO:0007669"/>
    <property type="project" value="InterPro"/>
</dbReference>
<accession>A0A939DYP6</accession>
<feature type="transmembrane region" description="Helical" evidence="12">
    <location>
        <begin position="253"/>
        <end position="272"/>
    </location>
</feature>
<dbReference type="Gene3D" id="3.40.190.160">
    <property type="match status" value="1"/>
</dbReference>
<evidence type="ECO:0000256" key="11">
    <source>
        <dbReference type="SAM" id="MobiDB-lite"/>
    </source>
</evidence>
<dbReference type="Gene3D" id="2.60.120.610">
    <property type="entry name" value="arabinofuranosyltransferase like domain"/>
    <property type="match status" value="1"/>
</dbReference>
<keyword evidence="5" id="KW-0328">Glycosyltransferase</keyword>
<evidence type="ECO:0000256" key="1">
    <source>
        <dbReference type="ARBA" id="ARBA00003001"/>
    </source>
</evidence>
<comment type="similarity">
    <text evidence="3">Belongs to the emb family.</text>
</comment>
<evidence type="ECO:0000256" key="8">
    <source>
        <dbReference type="ARBA" id="ARBA00022989"/>
    </source>
</evidence>
<dbReference type="Pfam" id="PF04602">
    <property type="entry name" value="Arabinose_trans"/>
    <property type="match status" value="1"/>
</dbReference>
<keyword evidence="4" id="KW-1003">Cell membrane</keyword>